<name>A0AAE1GK41_PETCI</name>
<evidence type="ECO:0000256" key="1">
    <source>
        <dbReference type="SAM" id="MobiDB-lite"/>
    </source>
</evidence>
<organism evidence="2 3">
    <name type="scientific">Petrolisthes cinctipes</name>
    <name type="common">Flat porcelain crab</name>
    <dbReference type="NCBI Taxonomy" id="88211"/>
    <lineage>
        <taxon>Eukaryota</taxon>
        <taxon>Metazoa</taxon>
        <taxon>Ecdysozoa</taxon>
        <taxon>Arthropoda</taxon>
        <taxon>Crustacea</taxon>
        <taxon>Multicrustacea</taxon>
        <taxon>Malacostraca</taxon>
        <taxon>Eumalacostraca</taxon>
        <taxon>Eucarida</taxon>
        <taxon>Decapoda</taxon>
        <taxon>Pleocyemata</taxon>
        <taxon>Anomura</taxon>
        <taxon>Galatheoidea</taxon>
        <taxon>Porcellanidae</taxon>
        <taxon>Petrolisthes</taxon>
    </lineage>
</organism>
<dbReference type="AlphaFoldDB" id="A0AAE1GK41"/>
<protein>
    <submittedName>
        <fullName evidence="2">Uncharacterized protein</fullName>
    </submittedName>
</protein>
<dbReference type="EMBL" id="JAWQEG010000380">
    <property type="protein sequence ID" value="KAK3890973.1"/>
    <property type="molecule type" value="Genomic_DNA"/>
</dbReference>
<sequence length="189" mass="21065">MLTHLTFRTPRLGLLTPRQLISRWLADATIGRLQSIFNGTFTQPPANHIDSPRQQVHTTDPHRHDGAPSSISPKTPTTHTATTSRQDSPNNSVSPHINPHIKPRMVIISVHFTGSQIYTNTIPTKLERTKMENMETICPLVNQPSFALRACRANENKLHNCGLVSSLTNARTKSRIHDCELPSTLLRGS</sequence>
<gene>
    <name evidence="2" type="ORF">Pcinc_005140</name>
</gene>
<evidence type="ECO:0000313" key="3">
    <source>
        <dbReference type="Proteomes" id="UP001286313"/>
    </source>
</evidence>
<keyword evidence="3" id="KW-1185">Reference proteome</keyword>
<evidence type="ECO:0000313" key="2">
    <source>
        <dbReference type="EMBL" id="KAK3890973.1"/>
    </source>
</evidence>
<accession>A0AAE1GK41</accession>
<feature type="compositionally biased region" description="Polar residues" evidence="1">
    <location>
        <begin position="84"/>
        <end position="95"/>
    </location>
</feature>
<comment type="caution">
    <text evidence="2">The sequence shown here is derived from an EMBL/GenBank/DDBJ whole genome shotgun (WGS) entry which is preliminary data.</text>
</comment>
<reference evidence="2" key="1">
    <citation type="submission" date="2023-10" db="EMBL/GenBank/DDBJ databases">
        <title>Genome assemblies of two species of porcelain crab, Petrolisthes cinctipes and Petrolisthes manimaculis (Anomura: Porcellanidae).</title>
        <authorList>
            <person name="Angst P."/>
        </authorList>
    </citation>
    <scope>NUCLEOTIDE SEQUENCE</scope>
    <source>
        <strain evidence="2">PB745_01</strain>
        <tissue evidence="2">Gill</tissue>
    </source>
</reference>
<feature type="region of interest" description="Disordered" evidence="1">
    <location>
        <begin position="41"/>
        <end position="100"/>
    </location>
</feature>
<dbReference type="Proteomes" id="UP001286313">
    <property type="component" value="Unassembled WGS sequence"/>
</dbReference>
<proteinExistence type="predicted"/>